<organism evidence="4 5">
    <name type="scientific">Arthrobacter pigmenti</name>
    <dbReference type="NCBI Taxonomy" id="271432"/>
    <lineage>
        <taxon>Bacteria</taxon>
        <taxon>Bacillati</taxon>
        <taxon>Actinomycetota</taxon>
        <taxon>Actinomycetes</taxon>
        <taxon>Micrococcales</taxon>
        <taxon>Micrococcaceae</taxon>
        <taxon>Arthrobacter</taxon>
    </lineage>
</organism>
<evidence type="ECO:0000313" key="5">
    <source>
        <dbReference type="Proteomes" id="UP000547458"/>
    </source>
</evidence>
<comment type="caution">
    <text evidence="4">The sequence shown here is derived from an EMBL/GenBank/DDBJ whole genome shotgun (WGS) entry which is preliminary data.</text>
</comment>
<dbReference type="PROSITE" id="PS51186">
    <property type="entry name" value="GNAT"/>
    <property type="match status" value="1"/>
</dbReference>
<dbReference type="RefSeq" id="WP_167994069.1">
    <property type="nucleotide sequence ID" value="NZ_JAATJL010000001.1"/>
</dbReference>
<evidence type="ECO:0000256" key="2">
    <source>
        <dbReference type="ARBA" id="ARBA00023315"/>
    </source>
</evidence>
<evidence type="ECO:0000256" key="1">
    <source>
        <dbReference type="ARBA" id="ARBA00022679"/>
    </source>
</evidence>
<dbReference type="GO" id="GO:0016747">
    <property type="term" value="F:acyltransferase activity, transferring groups other than amino-acyl groups"/>
    <property type="evidence" value="ECO:0007669"/>
    <property type="project" value="InterPro"/>
</dbReference>
<name>A0A846RVN7_9MICC</name>
<keyword evidence="1 4" id="KW-0808">Transferase</keyword>
<dbReference type="Proteomes" id="UP000547458">
    <property type="component" value="Unassembled WGS sequence"/>
</dbReference>
<dbReference type="Pfam" id="PF00583">
    <property type="entry name" value="Acetyltransf_1"/>
    <property type="match status" value="1"/>
</dbReference>
<dbReference type="SUPFAM" id="SSF55729">
    <property type="entry name" value="Acyl-CoA N-acyltransferases (Nat)"/>
    <property type="match status" value="1"/>
</dbReference>
<sequence>MLEITVREATEADWPALAELRAKWAAEQLGARQNHERNDDGAAFESVFSEWAASNPRITFLAERDGDAIGMVNFLVFNRMPKPDAPPSCWVYVGNAFVLPDERKRGIGGALMESALERARALGAVRVVLSPSTQSIPFYERLGFTPATALMMQNL</sequence>
<dbReference type="EMBL" id="JAATJL010000001">
    <property type="protein sequence ID" value="NJC23096.1"/>
    <property type="molecule type" value="Genomic_DNA"/>
</dbReference>
<protein>
    <submittedName>
        <fullName evidence="4">GNAT superfamily N-acetyltransferase</fullName>
    </submittedName>
</protein>
<gene>
    <name evidence="4" type="ORF">BJ994_002172</name>
</gene>
<accession>A0A846RVN7</accession>
<proteinExistence type="predicted"/>
<feature type="domain" description="N-acetyltransferase" evidence="3">
    <location>
        <begin position="4"/>
        <end position="155"/>
    </location>
</feature>
<dbReference type="InterPro" id="IPR016181">
    <property type="entry name" value="Acyl_CoA_acyltransferase"/>
</dbReference>
<evidence type="ECO:0000259" key="3">
    <source>
        <dbReference type="PROSITE" id="PS51186"/>
    </source>
</evidence>
<dbReference type="Gene3D" id="3.40.630.30">
    <property type="match status" value="1"/>
</dbReference>
<dbReference type="AlphaFoldDB" id="A0A846RVN7"/>
<reference evidence="4 5" key="1">
    <citation type="submission" date="2020-03" db="EMBL/GenBank/DDBJ databases">
        <title>Sequencing the genomes of 1000 actinobacteria strains.</title>
        <authorList>
            <person name="Klenk H.-P."/>
        </authorList>
    </citation>
    <scope>NUCLEOTIDE SEQUENCE [LARGE SCALE GENOMIC DNA]</scope>
    <source>
        <strain evidence="4 5">DSM 16403</strain>
    </source>
</reference>
<evidence type="ECO:0000313" key="4">
    <source>
        <dbReference type="EMBL" id="NJC23096.1"/>
    </source>
</evidence>
<keyword evidence="2" id="KW-0012">Acyltransferase</keyword>
<dbReference type="InterPro" id="IPR000182">
    <property type="entry name" value="GNAT_dom"/>
</dbReference>
<keyword evidence="5" id="KW-1185">Reference proteome</keyword>
<dbReference type="PANTHER" id="PTHR43877">
    <property type="entry name" value="AMINOALKYLPHOSPHONATE N-ACETYLTRANSFERASE-RELATED-RELATED"/>
    <property type="match status" value="1"/>
</dbReference>
<dbReference type="InterPro" id="IPR050832">
    <property type="entry name" value="Bact_Acetyltransf"/>
</dbReference>
<dbReference type="CDD" id="cd04301">
    <property type="entry name" value="NAT_SF"/>
    <property type="match status" value="1"/>
</dbReference>